<evidence type="ECO:0008006" key="3">
    <source>
        <dbReference type="Google" id="ProtNLM"/>
    </source>
</evidence>
<dbReference type="Proteomes" id="UP000054047">
    <property type="component" value="Unassembled WGS sequence"/>
</dbReference>
<gene>
    <name evidence="1" type="ORF">ANCDUO_20490</name>
</gene>
<protein>
    <recommendedName>
        <fullName evidence="3">Right handed beta helix domain-containing protein</fullName>
    </recommendedName>
</protein>
<dbReference type="OrthoDB" id="5823060at2759"/>
<name>A0A0C2FLG0_9BILA</name>
<reference evidence="1 2" key="1">
    <citation type="submission" date="2013-12" db="EMBL/GenBank/DDBJ databases">
        <title>Draft genome of the parsitic nematode Ancylostoma duodenale.</title>
        <authorList>
            <person name="Mitreva M."/>
        </authorList>
    </citation>
    <scope>NUCLEOTIDE SEQUENCE [LARGE SCALE GENOMIC DNA]</scope>
    <source>
        <strain evidence="1 2">Zhejiang</strain>
    </source>
</reference>
<sequence length="132" mass="14014">ISSEVAVYPGQIVIVEPGTQFEFAPGIGITVQERGGTLVLSHTSIEGASIGLWIDSEKVQVENAKIVDSVVHGVEITANAGTEIDLGHSEILRAKGSGIGVDERKTSIAIRYCILYIQYASDKSGITLSMLQ</sequence>
<evidence type="ECO:0000313" key="2">
    <source>
        <dbReference type="Proteomes" id="UP000054047"/>
    </source>
</evidence>
<accession>A0A0C2FLG0</accession>
<organism evidence="1 2">
    <name type="scientific">Ancylostoma duodenale</name>
    <dbReference type="NCBI Taxonomy" id="51022"/>
    <lineage>
        <taxon>Eukaryota</taxon>
        <taxon>Metazoa</taxon>
        <taxon>Ecdysozoa</taxon>
        <taxon>Nematoda</taxon>
        <taxon>Chromadorea</taxon>
        <taxon>Rhabditida</taxon>
        <taxon>Rhabditina</taxon>
        <taxon>Rhabditomorpha</taxon>
        <taxon>Strongyloidea</taxon>
        <taxon>Ancylostomatidae</taxon>
        <taxon>Ancylostomatinae</taxon>
        <taxon>Ancylostoma</taxon>
    </lineage>
</organism>
<dbReference type="AlphaFoldDB" id="A0A0C2FLG0"/>
<feature type="non-terminal residue" evidence="1">
    <location>
        <position position="1"/>
    </location>
</feature>
<proteinExistence type="predicted"/>
<keyword evidence="2" id="KW-1185">Reference proteome</keyword>
<dbReference type="EMBL" id="KN753464">
    <property type="protein sequence ID" value="KIH49435.1"/>
    <property type="molecule type" value="Genomic_DNA"/>
</dbReference>
<evidence type="ECO:0000313" key="1">
    <source>
        <dbReference type="EMBL" id="KIH49435.1"/>
    </source>
</evidence>